<feature type="domain" description="SH3b" evidence="3">
    <location>
        <begin position="32"/>
        <end position="92"/>
    </location>
</feature>
<dbReference type="InterPro" id="IPR050695">
    <property type="entry name" value="N-acetylmuramoyl_amidase_3"/>
</dbReference>
<evidence type="ECO:0000256" key="2">
    <source>
        <dbReference type="ARBA" id="ARBA00023316"/>
    </source>
</evidence>
<dbReference type="EMBL" id="PGUY01000014">
    <property type="protein sequence ID" value="PLT30887.1"/>
    <property type="molecule type" value="Genomic_DNA"/>
</dbReference>
<dbReference type="SMART" id="SM00287">
    <property type="entry name" value="SH3b"/>
    <property type="match status" value="5"/>
</dbReference>
<organism evidence="4 5">
    <name type="scientific">Peribacillus deserti</name>
    <dbReference type="NCBI Taxonomy" id="673318"/>
    <lineage>
        <taxon>Bacteria</taxon>
        <taxon>Bacillati</taxon>
        <taxon>Bacillota</taxon>
        <taxon>Bacilli</taxon>
        <taxon>Bacillales</taxon>
        <taxon>Bacillaceae</taxon>
        <taxon>Peribacillus</taxon>
    </lineage>
</organism>
<dbReference type="AlphaFoldDB" id="A0A2N5M957"/>
<dbReference type="Gene3D" id="2.30.30.40">
    <property type="entry name" value="SH3 Domains"/>
    <property type="match status" value="5"/>
</dbReference>
<dbReference type="PANTHER" id="PTHR30404:SF7">
    <property type="entry name" value="CELL WALL AMIDASE LYTH-RELATED"/>
    <property type="match status" value="1"/>
</dbReference>
<comment type="caution">
    <text evidence="4">The sequence shown here is derived from an EMBL/GenBank/DDBJ whole genome shotgun (WGS) entry which is preliminary data.</text>
</comment>
<dbReference type="RefSeq" id="WP_101640550.1">
    <property type="nucleotide sequence ID" value="NZ_PGUY01000014.1"/>
</dbReference>
<dbReference type="CDD" id="cd02696">
    <property type="entry name" value="MurNAc-LAA"/>
    <property type="match status" value="1"/>
</dbReference>
<reference evidence="4 5" key="1">
    <citation type="submission" date="2017-11" db="EMBL/GenBank/DDBJ databases">
        <title>Comparitive Functional Genomics of Dry Heat Resistant strains isolated from the Viking Spacecraft.</title>
        <authorList>
            <person name="Seuylemezian A."/>
            <person name="Cooper K."/>
            <person name="Vaishampayan P."/>
        </authorList>
    </citation>
    <scope>NUCLEOTIDE SEQUENCE [LARGE SCALE GENOMIC DNA]</scope>
    <source>
        <strain evidence="4 5">V1-29</strain>
    </source>
</reference>
<keyword evidence="1" id="KW-0378">Hydrolase</keyword>
<dbReference type="GO" id="GO:0030288">
    <property type="term" value="C:outer membrane-bounded periplasmic space"/>
    <property type="evidence" value="ECO:0007669"/>
    <property type="project" value="TreeGrafter"/>
</dbReference>
<dbReference type="InterPro" id="IPR017293">
    <property type="entry name" value="N-acetylmuramoyl-L-ala_amidase"/>
</dbReference>
<name>A0A2N5M957_9BACI</name>
<feature type="domain" description="SH3b" evidence="3">
    <location>
        <begin position="268"/>
        <end position="331"/>
    </location>
</feature>
<evidence type="ECO:0000256" key="1">
    <source>
        <dbReference type="ARBA" id="ARBA00022801"/>
    </source>
</evidence>
<dbReference type="OrthoDB" id="9806267at2"/>
<evidence type="ECO:0000259" key="3">
    <source>
        <dbReference type="PROSITE" id="PS51781"/>
    </source>
</evidence>
<dbReference type="PROSITE" id="PS51781">
    <property type="entry name" value="SH3B"/>
    <property type="match status" value="5"/>
</dbReference>
<feature type="domain" description="SH3b" evidence="3">
    <location>
        <begin position="343"/>
        <end position="406"/>
    </location>
</feature>
<dbReference type="SMART" id="SM00646">
    <property type="entry name" value="Ami_3"/>
    <property type="match status" value="1"/>
</dbReference>
<dbReference type="InterPro" id="IPR002508">
    <property type="entry name" value="MurNAc-LAA_cat"/>
</dbReference>
<protein>
    <submittedName>
        <fullName evidence="4">N-acetylmuramoyl-L-alanine amidase</fullName>
    </submittedName>
</protein>
<keyword evidence="2" id="KW-0961">Cell wall biogenesis/degradation</keyword>
<dbReference type="GO" id="GO:0008745">
    <property type="term" value="F:N-acetylmuramoyl-L-alanine amidase activity"/>
    <property type="evidence" value="ECO:0007669"/>
    <property type="project" value="InterPro"/>
</dbReference>
<dbReference type="InterPro" id="IPR003646">
    <property type="entry name" value="SH3-like_bac-type"/>
</dbReference>
<dbReference type="Pfam" id="PF01520">
    <property type="entry name" value="Amidase_3"/>
    <property type="match status" value="1"/>
</dbReference>
<keyword evidence="5" id="KW-1185">Reference proteome</keyword>
<dbReference type="PANTHER" id="PTHR30404">
    <property type="entry name" value="N-ACETYLMURAMOYL-L-ALANINE AMIDASE"/>
    <property type="match status" value="1"/>
</dbReference>
<dbReference type="GO" id="GO:0071555">
    <property type="term" value="P:cell wall organization"/>
    <property type="evidence" value="ECO:0007669"/>
    <property type="project" value="UniProtKB-KW"/>
</dbReference>
<feature type="domain" description="SH3b" evidence="3">
    <location>
        <begin position="192"/>
        <end position="254"/>
    </location>
</feature>
<dbReference type="GO" id="GO:0009253">
    <property type="term" value="P:peptidoglycan catabolic process"/>
    <property type="evidence" value="ECO:0007669"/>
    <property type="project" value="InterPro"/>
</dbReference>
<feature type="domain" description="SH3b" evidence="3">
    <location>
        <begin position="112"/>
        <end position="174"/>
    </location>
</feature>
<dbReference type="PIRSF" id="PIRSF037846">
    <property type="entry name" value="Autolysin_YrvJ_prd"/>
    <property type="match status" value="1"/>
</dbReference>
<evidence type="ECO:0000313" key="5">
    <source>
        <dbReference type="Proteomes" id="UP000234748"/>
    </source>
</evidence>
<dbReference type="Pfam" id="PF08239">
    <property type="entry name" value="SH3_3"/>
    <property type="match status" value="5"/>
</dbReference>
<evidence type="ECO:0000313" key="4">
    <source>
        <dbReference type="EMBL" id="PLT30887.1"/>
    </source>
</evidence>
<sequence length="599" mass="66002">MKKTIILCLIPILLLITAGVFPAELKARTDRGKIQVITDVLNVRADPDLNAPIVSEISYGENYSITAEQGDWIQISLGNSSGWVAGWLVSRNKKTESSESLSSLKESELPASVTAVVSADTLRIRNGPGKQFQVIGSLTEGKEAEILEKNENWVKIQTDEIIGWAAAEFLTKSEADEKEKKPKTKKTKKANLKIAVVRADQVNVRETPSKDGSILGKVNKGTSLPIEGNDGDWIKVNYQRGTGWIHSAFAEVNSFADTDSPTSNESQDTIATITAERLVIRDTPSLNGKVVDTAANGNQYTILDEKNSWVKIRLQPGKTGWAAGWYIEKNSSNEQQSAKKVIKGNKIKILYNGTSLREKADANSNVIKRAEEGEIYTALSIKNDWYQIKRNNSQTAWVAGWMVSIDGFGPQVKKPGADLHLKNKTIIIDPGHGGRDNGTTGLKGNLEKNITLRTASLLYDKLKAAGANAILTRSTDTYISLESRVSISHRYSADAFISIHYDGSPEDNANGFTSYYLHGYQETLAQELHYSLSQYVKLKDRGVREGDYHVLRENKRSAALLELGYLSNPAEEETIVSGRYQEAAATGIFNGLAHYFKDE</sequence>
<dbReference type="Gene3D" id="3.40.630.40">
    <property type="entry name" value="Zn-dependent exopeptidases"/>
    <property type="match status" value="1"/>
</dbReference>
<accession>A0A2N5M957</accession>
<dbReference type="SUPFAM" id="SSF53187">
    <property type="entry name" value="Zn-dependent exopeptidases"/>
    <property type="match status" value="1"/>
</dbReference>
<proteinExistence type="predicted"/>
<gene>
    <name evidence="4" type="ORF">CUU66_04855</name>
</gene>
<dbReference type="Proteomes" id="UP000234748">
    <property type="component" value="Unassembled WGS sequence"/>
</dbReference>